<feature type="chain" id="PRO_5002330915" evidence="2">
    <location>
        <begin position="19"/>
        <end position="393"/>
    </location>
</feature>
<gene>
    <name evidence="3" type="ORF">LH29_13680</name>
</gene>
<dbReference type="AlphaFoldDB" id="A0A0D8JBX5"/>
<reference evidence="3 4" key="1">
    <citation type="submission" date="2014-09" db="EMBL/GenBank/DDBJ databases">
        <title>Draft Genome Sequence of Draconibacterium sp. JN14CK-3.</title>
        <authorList>
            <person name="Dong C."/>
            <person name="Lai Q."/>
            <person name="Shao Z."/>
        </authorList>
    </citation>
    <scope>NUCLEOTIDE SEQUENCE [LARGE SCALE GENOMIC DNA]</scope>
    <source>
        <strain evidence="3 4">JN14CK-3</strain>
    </source>
</reference>
<feature type="repeat" description="TPR" evidence="1">
    <location>
        <begin position="236"/>
        <end position="269"/>
    </location>
</feature>
<keyword evidence="4" id="KW-1185">Reference proteome</keyword>
<dbReference type="Proteomes" id="UP000032544">
    <property type="component" value="Unassembled WGS sequence"/>
</dbReference>
<dbReference type="OrthoDB" id="1112543at2"/>
<accession>A0A0D8JBX5</accession>
<name>A0A0D8JBX5_9BACT</name>
<dbReference type="RefSeq" id="WP_045030522.1">
    <property type="nucleotide sequence ID" value="NZ_JRHC01000003.1"/>
</dbReference>
<feature type="signal peptide" evidence="2">
    <location>
        <begin position="1"/>
        <end position="18"/>
    </location>
</feature>
<evidence type="ECO:0000313" key="3">
    <source>
        <dbReference type="EMBL" id="KJF43293.1"/>
    </source>
</evidence>
<dbReference type="STRING" id="1544798.LH29_13680"/>
<protein>
    <submittedName>
        <fullName evidence="3">Uncharacterized protein</fullName>
    </submittedName>
</protein>
<sequence>MKLTLTSILIFFFTVSFAQKSALEEASELIEAKKYESAYNVLNRADARNENPDITIAKTDLLLNYFVTSIMHQLFAIKDLEPNEDILDVRGSAGDFTMFTFPADTILLKLIDKYPDNYELKKELGFYYHEAHLKYQGNWLIPDSDVINKFKSLYLDAYENGVFDYWSTYGIGYAYLMNQDFKASIPYFKKSVELKQEYPSSHYNLAYAYLYTDQREKAIESAQNAMKLYEFAEYKADAARMIAVIYQELEENEKAIDFYKQADKIQANDYYTLKPLLEMELALNKTSYTERTKQFFLIDPGNPTIYKDLMSIYWSNEKVDELMEFLTTQHDEFATDDKVNGNLYFYSAVIQFDKEEYSKSKQNFEKAREIFAKVFEKNHGVFEAIDSYVKEMN</sequence>
<dbReference type="PROSITE" id="PS50005">
    <property type="entry name" value="TPR"/>
    <property type="match status" value="1"/>
</dbReference>
<dbReference type="SMART" id="SM00028">
    <property type="entry name" value="TPR"/>
    <property type="match status" value="4"/>
</dbReference>
<evidence type="ECO:0000313" key="4">
    <source>
        <dbReference type="Proteomes" id="UP000032544"/>
    </source>
</evidence>
<comment type="caution">
    <text evidence="3">The sequence shown here is derived from an EMBL/GenBank/DDBJ whole genome shotgun (WGS) entry which is preliminary data.</text>
</comment>
<dbReference type="InterPro" id="IPR011990">
    <property type="entry name" value="TPR-like_helical_dom_sf"/>
</dbReference>
<dbReference type="InterPro" id="IPR019734">
    <property type="entry name" value="TPR_rpt"/>
</dbReference>
<keyword evidence="1" id="KW-0802">TPR repeat</keyword>
<dbReference type="Pfam" id="PF13181">
    <property type="entry name" value="TPR_8"/>
    <property type="match status" value="3"/>
</dbReference>
<evidence type="ECO:0000256" key="2">
    <source>
        <dbReference type="SAM" id="SignalP"/>
    </source>
</evidence>
<proteinExistence type="predicted"/>
<dbReference type="EMBL" id="JRHC01000003">
    <property type="protein sequence ID" value="KJF43293.1"/>
    <property type="molecule type" value="Genomic_DNA"/>
</dbReference>
<dbReference type="SUPFAM" id="SSF48452">
    <property type="entry name" value="TPR-like"/>
    <property type="match status" value="1"/>
</dbReference>
<organism evidence="3 4">
    <name type="scientific">Draconibacterium sediminis</name>
    <dbReference type="NCBI Taxonomy" id="1544798"/>
    <lineage>
        <taxon>Bacteria</taxon>
        <taxon>Pseudomonadati</taxon>
        <taxon>Bacteroidota</taxon>
        <taxon>Bacteroidia</taxon>
        <taxon>Marinilabiliales</taxon>
        <taxon>Prolixibacteraceae</taxon>
        <taxon>Draconibacterium</taxon>
    </lineage>
</organism>
<keyword evidence="2" id="KW-0732">Signal</keyword>
<dbReference type="Gene3D" id="1.25.40.10">
    <property type="entry name" value="Tetratricopeptide repeat domain"/>
    <property type="match status" value="1"/>
</dbReference>
<evidence type="ECO:0000256" key="1">
    <source>
        <dbReference type="PROSITE-ProRule" id="PRU00339"/>
    </source>
</evidence>